<evidence type="ECO:0000313" key="5">
    <source>
        <dbReference type="Proteomes" id="UP000092971"/>
    </source>
</evidence>
<dbReference type="RefSeq" id="WP_015359259.1">
    <property type="nucleotide sequence ID" value="NZ_CP014672.1"/>
</dbReference>
<evidence type="ECO:0000313" key="4">
    <source>
        <dbReference type="EMBL" id="ANW98924.1"/>
    </source>
</evidence>
<feature type="chain" id="PRO_5008532736" description="ABC transporter substrate-binding protein PnrA-like domain-containing protein" evidence="2">
    <location>
        <begin position="27"/>
        <end position="366"/>
    </location>
</feature>
<feature type="signal peptide" evidence="2">
    <location>
        <begin position="1"/>
        <end position="26"/>
    </location>
</feature>
<name>A0A1B1YDT2_THEST</name>
<reference evidence="4 5" key="1">
    <citation type="submission" date="2016-02" db="EMBL/GenBank/DDBJ databases">
        <title>Comparison of Clostridium stercorarium subspecies using comparative genomics and transcriptomics.</title>
        <authorList>
            <person name="Schellenberg J."/>
            <person name="Thallinger G."/>
            <person name="Levin D.B."/>
            <person name="Zhang X."/>
            <person name="Alvare G."/>
            <person name="Fristensky B."/>
            <person name="Sparling R."/>
        </authorList>
    </citation>
    <scope>NUCLEOTIDE SEQUENCE [LARGE SCALE GENOMIC DNA]</scope>
    <source>
        <strain evidence="4 5">DSM 2910</strain>
    </source>
</reference>
<accession>A0A1B1YDT2</accession>
<dbReference type="CDD" id="cd19963">
    <property type="entry name" value="PBP1_BMP-like"/>
    <property type="match status" value="1"/>
</dbReference>
<dbReference type="PROSITE" id="PS51257">
    <property type="entry name" value="PROKAR_LIPOPROTEIN"/>
    <property type="match status" value="1"/>
</dbReference>
<evidence type="ECO:0000256" key="1">
    <source>
        <dbReference type="ARBA" id="ARBA00022729"/>
    </source>
</evidence>
<keyword evidence="1 2" id="KW-0732">Signal</keyword>
<protein>
    <recommendedName>
        <fullName evidence="3">ABC transporter substrate-binding protein PnrA-like domain-containing protein</fullName>
    </recommendedName>
</protein>
<dbReference type="InterPro" id="IPR003760">
    <property type="entry name" value="PnrA-like"/>
</dbReference>
<gene>
    <name evidence="4" type="ORF">CSTERTH_07765</name>
</gene>
<proteinExistence type="predicted"/>
<evidence type="ECO:0000259" key="3">
    <source>
        <dbReference type="Pfam" id="PF02608"/>
    </source>
</evidence>
<dbReference type="Proteomes" id="UP000092971">
    <property type="component" value="Chromosome"/>
</dbReference>
<dbReference type="OrthoDB" id="9769871at2"/>
<dbReference type="PANTHER" id="PTHR43208:SF1">
    <property type="entry name" value="ABC TRANSPORTER SUBSTRATE-BINDING PROTEIN"/>
    <property type="match status" value="1"/>
</dbReference>
<feature type="domain" description="ABC transporter substrate-binding protein PnrA-like" evidence="3">
    <location>
        <begin position="35"/>
        <end position="324"/>
    </location>
</feature>
<dbReference type="Pfam" id="PF02608">
    <property type="entry name" value="Bmp"/>
    <property type="match status" value="1"/>
</dbReference>
<sequence length="366" mass="40576">MKKKSIICLFAVVLCLAMILTGCGTAQNNAGQKKLKVGFVYIGTANEPGYTYAHEQGRLYAQEKLGNKVEFVVQENVSDTDDSIVSVIQSMIEQGCKMIFANSYGYMDYMYDMAEEYPDVIFLHCSGSKSRENMLNYFGRMYQARYLSGIVAGMKTETNKIGYVAAHPIPEVIRGINAFTLGVRSVNPDATVEVVWTSTWYDPSLEKAAAISLLDKGCDVIAQHQDTTGPQIAAQERGKWCIGYNCDTSDIVPDAFLTAPIWNWGPYYTEQIQKVLDGTWKSENYWGGMEDGVVALAPLKNAPEGAQEKVDEMAQKIISGEFKVFQGPIKDQNGNVRVPEGTVMTDEELLSFNWFVEGVIGTIPED</sequence>
<evidence type="ECO:0000256" key="2">
    <source>
        <dbReference type="SAM" id="SignalP"/>
    </source>
</evidence>
<dbReference type="AlphaFoldDB" id="A0A1B1YDT2"/>
<dbReference type="GO" id="GO:0005886">
    <property type="term" value="C:plasma membrane"/>
    <property type="evidence" value="ECO:0007669"/>
    <property type="project" value="InterPro"/>
</dbReference>
<dbReference type="PANTHER" id="PTHR43208">
    <property type="entry name" value="ABC TRANSPORTER SUBSTRATE-BINDING PROTEIN"/>
    <property type="match status" value="1"/>
</dbReference>
<dbReference type="Gene3D" id="3.40.50.2300">
    <property type="match status" value="2"/>
</dbReference>
<organism evidence="4 5">
    <name type="scientific">Thermoclostridium stercorarium subsp. thermolacticum DSM 2910</name>
    <dbReference type="NCBI Taxonomy" id="1121336"/>
    <lineage>
        <taxon>Bacteria</taxon>
        <taxon>Bacillati</taxon>
        <taxon>Bacillota</taxon>
        <taxon>Clostridia</taxon>
        <taxon>Eubacteriales</taxon>
        <taxon>Oscillospiraceae</taxon>
        <taxon>Thermoclostridium</taxon>
    </lineage>
</organism>
<dbReference type="InterPro" id="IPR052910">
    <property type="entry name" value="ABC-Purine-Binding"/>
</dbReference>
<dbReference type="EMBL" id="CP014672">
    <property type="protein sequence ID" value="ANW98924.1"/>
    <property type="molecule type" value="Genomic_DNA"/>
</dbReference>